<evidence type="ECO:0000313" key="7">
    <source>
        <dbReference type="EMBL" id="KAI6649595.1"/>
    </source>
</evidence>
<dbReference type="GO" id="GO:0000472">
    <property type="term" value="P:endonucleolytic cleavage to generate mature 5'-end of SSU-rRNA from (SSU-rRNA, 5.8S rRNA, LSU-rRNA)"/>
    <property type="evidence" value="ECO:0007669"/>
    <property type="project" value="TreeGrafter"/>
</dbReference>
<dbReference type="InterPro" id="IPR039119">
    <property type="entry name" value="ABT1/Esf2"/>
</dbReference>
<evidence type="ECO:0000256" key="3">
    <source>
        <dbReference type="ARBA" id="ARBA00020737"/>
    </source>
</evidence>
<dbReference type="InterPro" id="IPR034353">
    <property type="entry name" value="ABT1/ESF2_RRM"/>
</dbReference>
<sequence length="266" mass="31351">MSWLSSYSSDSEAKDISNEQESTKLSTCNIVRNPDLNTGEPVFPPYTFTQVIKHNTRASITKKKKQSPGVVYLSRIPPYMCVNKVRHLLSQFGEVGRIYLQKEDPMVRRRRKLHTRKKKMNFIEGWVELKEKIIAKQIAESLNITQIGGKKRNFHYSDLWTVKYLKGFKWFHLTESIAYQSAVRDRQLRTEISQVKRETMFYMQNVEKGRELTAIQERKIKHNKELNDGPWREHLQREVQTEVNKCQEDRSMNISFLTKILPNSIA</sequence>
<protein>
    <recommendedName>
        <fullName evidence="3">Activator of basal transcription 1</fullName>
    </recommendedName>
</protein>
<dbReference type="PANTHER" id="PTHR12311">
    <property type="entry name" value="ACTIVATOR OF BASAL TRANSCRIPTION 1"/>
    <property type="match status" value="1"/>
</dbReference>
<dbReference type="EMBL" id="JAKMXF010000320">
    <property type="protein sequence ID" value="KAI6649595.1"/>
    <property type="molecule type" value="Genomic_DNA"/>
</dbReference>
<feature type="compositionally biased region" description="Polar residues" evidence="6">
    <location>
        <begin position="1"/>
        <end position="10"/>
    </location>
</feature>
<comment type="caution">
    <text evidence="7">The sequence shown here is derived from an EMBL/GenBank/DDBJ whole genome shotgun (WGS) entry which is preliminary data.</text>
</comment>
<gene>
    <name evidence="7" type="ORF">LOD99_6761</name>
</gene>
<evidence type="ECO:0000256" key="4">
    <source>
        <dbReference type="ARBA" id="ARBA00022884"/>
    </source>
</evidence>
<evidence type="ECO:0000256" key="6">
    <source>
        <dbReference type="SAM" id="MobiDB-lite"/>
    </source>
</evidence>
<proteinExistence type="inferred from homology"/>
<comment type="similarity">
    <text evidence="2">Belongs to the ESF2/ABP1 family.</text>
</comment>
<dbReference type="Proteomes" id="UP001165289">
    <property type="component" value="Unassembled WGS sequence"/>
</dbReference>
<dbReference type="AlphaFoldDB" id="A0AAV7JMH7"/>
<evidence type="ECO:0000256" key="5">
    <source>
        <dbReference type="ARBA" id="ARBA00023242"/>
    </source>
</evidence>
<dbReference type="GO" id="GO:0000447">
    <property type="term" value="P:endonucleolytic cleavage in ITS1 to separate SSU-rRNA from 5.8S rRNA and LSU-rRNA from tricistronic rRNA transcript (SSU-rRNA, 5.8S rRNA, LSU-rRNA)"/>
    <property type="evidence" value="ECO:0007669"/>
    <property type="project" value="TreeGrafter"/>
</dbReference>
<dbReference type="GO" id="GO:0003723">
    <property type="term" value="F:RNA binding"/>
    <property type="evidence" value="ECO:0007669"/>
    <property type="project" value="UniProtKB-KW"/>
</dbReference>
<comment type="subcellular location">
    <subcellularLocation>
        <location evidence="1">Nucleus</location>
        <location evidence="1">Nucleolus</location>
    </subcellularLocation>
</comment>
<keyword evidence="5" id="KW-0539">Nucleus</keyword>
<keyword evidence="4" id="KW-0694">RNA-binding</keyword>
<evidence type="ECO:0000313" key="8">
    <source>
        <dbReference type="Proteomes" id="UP001165289"/>
    </source>
</evidence>
<keyword evidence="8" id="KW-1185">Reference proteome</keyword>
<dbReference type="InterPro" id="IPR012677">
    <property type="entry name" value="Nucleotide-bd_a/b_plait_sf"/>
</dbReference>
<dbReference type="InterPro" id="IPR035979">
    <property type="entry name" value="RBD_domain_sf"/>
</dbReference>
<dbReference type="GO" id="GO:0000480">
    <property type="term" value="P:endonucleolytic cleavage in 5'-ETS of tricistronic rRNA transcript (SSU-rRNA, 5.8S rRNA, LSU-rRNA)"/>
    <property type="evidence" value="ECO:0007669"/>
    <property type="project" value="TreeGrafter"/>
</dbReference>
<dbReference type="Gene3D" id="3.30.70.330">
    <property type="match status" value="1"/>
</dbReference>
<evidence type="ECO:0000256" key="2">
    <source>
        <dbReference type="ARBA" id="ARBA00005819"/>
    </source>
</evidence>
<dbReference type="SUPFAM" id="SSF54928">
    <property type="entry name" value="RNA-binding domain, RBD"/>
    <property type="match status" value="1"/>
</dbReference>
<feature type="region of interest" description="Disordered" evidence="6">
    <location>
        <begin position="1"/>
        <end position="23"/>
    </location>
</feature>
<dbReference type="GO" id="GO:0034462">
    <property type="term" value="P:small-subunit processome assembly"/>
    <property type="evidence" value="ECO:0007669"/>
    <property type="project" value="TreeGrafter"/>
</dbReference>
<dbReference type="GO" id="GO:0005730">
    <property type="term" value="C:nucleolus"/>
    <property type="evidence" value="ECO:0007669"/>
    <property type="project" value="UniProtKB-SubCell"/>
</dbReference>
<dbReference type="CDD" id="cd12263">
    <property type="entry name" value="RRM_ABT1_like"/>
    <property type="match status" value="1"/>
</dbReference>
<name>A0AAV7JMH7_9METZ</name>
<reference evidence="7 8" key="1">
    <citation type="journal article" date="2023" name="BMC Biol.">
        <title>The compact genome of the sponge Oopsacas minuta (Hexactinellida) is lacking key metazoan core genes.</title>
        <authorList>
            <person name="Santini S."/>
            <person name="Schenkelaars Q."/>
            <person name="Jourda C."/>
            <person name="Duchesne M."/>
            <person name="Belahbib H."/>
            <person name="Rocher C."/>
            <person name="Selva M."/>
            <person name="Riesgo A."/>
            <person name="Vervoort M."/>
            <person name="Leys S.P."/>
            <person name="Kodjabachian L."/>
            <person name="Le Bivic A."/>
            <person name="Borchiellini C."/>
            <person name="Claverie J.M."/>
            <person name="Renard E."/>
        </authorList>
    </citation>
    <scope>NUCLEOTIDE SEQUENCE [LARGE SCALE GENOMIC DNA]</scope>
    <source>
        <strain evidence="7">SPO-2</strain>
    </source>
</reference>
<evidence type="ECO:0000256" key="1">
    <source>
        <dbReference type="ARBA" id="ARBA00004604"/>
    </source>
</evidence>
<dbReference type="PANTHER" id="PTHR12311:SF7">
    <property type="entry name" value="ACTIVATOR OF BASAL TRANSCRIPTION 1"/>
    <property type="match status" value="1"/>
</dbReference>
<organism evidence="7 8">
    <name type="scientific">Oopsacas minuta</name>
    <dbReference type="NCBI Taxonomy" id="111878"/>
    <lineage>
        <taxon>Eukaryota</taxon>
        <taxon>Metazoa</taxon>
        <taxon>Porifera</taxon>
        <taxon>Hexactinellida</taxon>
        <taxon>Hexasterophora</taxon>
        <taxon>Lyssacinosida</taxon>
        <taxon>Leucopsacidae</taxon>
        <taxon>Oopsacas</taxon>
    </lineage>
</organism>
<accession>A0AAV7JMH7</accession>